<keyword evidence="7" id="KW-0808">Transferase</keyword>
<evidence type="ECO:0000256" key="11">
    <source>
        <dbReference type="PIRSR" id="PIRSR000460-1"/>
    </source>
</evidence>
<dbReference type="Pfam" id="PF11897">
    <property type="entry name" value="DUF3417"/>
    <property type="match status" value="1"/>
</dbReference>
<dbReference type="NCBIfam" id="TIGR02094">
    <property type="entry name" value="more_P_ylases"/>
    <property type="match status" value="1"/>
</dbReference>
<keyword evidence="5" id="KW-0021">Allosteric enzyme</keyword>
<dbReference type="AlphaFoldDB" id="A0A0B5EL07"/>
<keyword evidence="8 11" id="KW-0663">Pyridoxal phosphate</keyword>
<reference evidence="13 14" key="1">
    <citation type="submission" date="2015-01" db="EMBL/GenBank/DDBJ databases">
        <title>Enhanced salinomycin production by adjusting the supply of polyketide extender units in Streptomyce albus DSM 41398.</title>
        <authorList>
            <person name="Lu C."/>
        </authorList>
    </citation>
    <scope>NUCLEOTIDE SEQUENCE [LARGE SCALE GENOMIC DNA]</scope>
    <source>
        <strain evidence="14">ATCC 21838 / DSM 41398 / FERM P-419 / JCM 4703 / NBRC 107858</strain>
    </source>
</reference>
<comment type="catalytic activity">
    <reaction evidence="1">
        <text>[(1-&gt;4)-alpha-D-glucosyl](n) + phosphate = [(1-&gt;4)-alpha-D-glucosyl](n-1) + alpha-D-glucose 1-phosphate</text>
        <dbReference type="Rhea" id="RHEA:41732"/>
        <dbReference type="Rhea" id="RHEA-COMP:9584"/>
        <dbReference type="Rhea" id="RHEA-COMP:9586"/>
        <dbReference type="ChEBI" id="CHEBI:15444"/>
        <dbReference type="ChEBI" id="CHEBI:43474"/>
        <dbReference type="ChEBI" id="CHEBI:58601"/>
        <dbReference type="EC" id="2.4.1.1"/>
    </reaction>
</comment>
<dbReference type="GO" id="GO:0005975">
    <property type="term" value="P:carbohydrate metabolic process"/>
    <property type="evidence" value="ECO:0007669"/>
    <property type="project" value="InterPro"/>
</dbReference>
<evidence type="ECO:0000256" key="8">
    <source>
        <dbReference type="ARBA" id="ARBA00022898"/>
    </source>
</evidence>
<evidence type="ECO:0000256" key="4">
    <source>
        <dbReference type="ARBA" id="ARBA00012591"/>
    </source>
</evidence>
<dbReference type="InterPro" id="IPR011834">
    <property type="entry name" value="Agluc_phsphrylas"/>
</dbReference>
<dbReference type="InterPro" id="IPR035090">
    <property type="entry name" value="Pyridoxal_P_attach_site"/>
</dbReference>
<dbReference type="SUPFAM" id="SSF53756">
    <property type="entry name" value="UDP-Glycosyltransferase/glycogen phosphorylase"/>
    <property type="match status" value="1"/>
</dbReference>
<gene>
    <name evidence="13" type="ORF">SLNWT_1833</name>
</gene>
<dbReference type="STRING" id="1888.Salbus254_1654"/>
<keyword evidence="9" id="KW-0119">Carbohydrate metabolism</keyword>
<evidence type="ECO:0000256" key="7">
    <source>
        <dbReference type="ARBA" id="ARBA00022679"/>
    </source>
</evidence>
<comment type="cofactor">
    <cofactor evidence="2">
        <name>pyridoxal 5'-phosphate</name>
        <dbReference type="ChEBI" id="CHEBI:597326"/>
    </cofactor>
</comment>
<dbReference type="KEGG" id="sals:SLNWT_1833"/>
<dbReference type="PROSITE" id="PS00102">
    <property type="entry name" value="PHOSPHORYLASE"/>
    <property type="match status" value="1"/>
</dbReference>
<evidence type="ECO:0000256" key="1">
    <source>
        <dbReference type="ARBA" id="ARBA00001275"/>
    </source>
</evidence>
<evidence type="ECO:0000313" key="13">
    <source>
        <dbReference type="EMBL" id="AJE82209.1"/>
    </source>
</evidence>
<evidence type="ECO:0000313" key="14">
    <source>
        <dbReference type="Proteomes" id="UP000031523"/>
    </source>
</evidence>
<evidence type="ECO:0000256" key="9">
    <source>
        <dbReference type="ARBA" id="ARBA00023277"/>
    </source>
</evidence>
<evidence type="ECO:0000259" key="12">
    <source>
        <dbReference type="Pfam" id="PF11897"/>
    </source>
</evidence>
<dbReference type="PIRSF" id="PIRSF000460">
    <property type="entry name" value="Pprylas_GlgP"/>
    <property type="match status" value="1"/>
</dbReference>
<feature type="domain" description="DUF3417" evidence="12">
    <location>
        <begin position="13"/>
        <end position="120"/>
    </location>
</feature>
<organism evidence="13 14">
    <name type="scientific">Streptomyces albus (strain ATCC 21838 / DSM 41398 / FERM P-419 / JCM 4703 / NBRC 107858)</name>
    <dbReference type="NCBI Taxonomy" id="1081613"/>
    <lineage>
        <taxon>Bacteria</taxon>
        <taxon>Bacillati</taxon>
        <taxon>Actinomycetota</taxon>
        <taxon>Actinomycetes</taxon>
        <taxon>Kitasatosporales</taxon>
        <taxon>Streptomycetaceae</taxon>
        <taxon>Streptomyces</taxon>
    </lineage>
</organism>
<dbReference type="EC" id="2.4.1.1" evidence="4"/>
<dbReference type="Gene3D" id="3.40.50.2000">
    <property type="entry name" value="Glycogen Phosphorylase B"/>
    <property type="match status" value="3"/>
</dbReference>
<keyword evidence="14" id="KW-1185">Reference proteome</keyword>
<dbReference type="GO" id="GO:0008184">
    <property type="term" value="F:glycogen phosphorylase activity"/>
    <property type="evidence" value="ECO:0007669"/>
    <property type="project" value="InterPro"/>
</dbReference>
<comment type="function">
    <text evidence="10">Phosphorylase is an important allosteric enzyme in carbohydrate metabolism. Enzymes from different sources differ in their regulatory mechanisms and in their natural substrates. However, all known phosphorylases share catalytic and structural properties.</text>
</comment>
<evidence type="ECO:0000256" key="5">
    <source>
        <dbReference type="ARBA" id="ARBA00022533"/>
    </source>
</evidence>
<feature type="modified residue" description="N6-(pyridoxal phosphate)lysine" evidence="11">
    <location>
        <position position="620"/>
    </location>
</feature>
<sequence>MKAIRRFTVRPVLPEPLAPLNELARNLRWSWHPPTRALFRSVDPDRFEETGGDPLRLLGCVPPARLAELAAEDGFLARLAEAHQDLRGYLEGARWYQEQGAGQPAAIAYFSPEFGITAALPQYSGGLGILAGDHLKSASDLGVPLIGVGLLYRHGYFRQSLSREGWQQEHYPVLDPHELPLHLLREADGGPALTVLALPGGRLLRARIWQAQVGRVPLLLLDSAVEENDRAAREVTDRLYGGGSEHRLLQEMLLGIGGVRAVRAYCRLTGHPAPEVFHTNEGHAGFLGLERLHEFTAARGGQPGADFGSALERVAAGTVFTTHTPVPAGIDRFDAALVARHFGPEAELPGIETERILRLGTETGEGADPGVFNMAVMGLRLARRANGVSLLHGRVSREMFAGLWPGFDAEEVPITSITNGVHAPTWTAPEVRALGARGIGEERVEEAMTLGGPERAAAVGAVPGAELWELRRTLRTQLVGEVRRRLWDSWRERGASAAELGWIERVFDPGILTIGFARRVPSYKRLTLMLRDPDRLRALLLHPERPVQIVVAGKAHPADDGGKRLVQALVRFTDDPRVRERIVFLPDYGMAMAEKLYPGCDVWLNNPLRPLEACGTSGMKAALNGCLNLSVLDGWWDEWYEPDFGWAVPTADGDAADEDRRDDLEARALYELLERRVAPRFYERGPEGLPDRWIEMVRRTLTQLGPKVLAGRMVREYVTRLYAPAARAARAMDEDASRELAWFKGRLRAAWPQVAVEHVEASATSATAEVGSTLALRVGVRLGELGPDDVQVQAVTGRVDSADRISSPTTVSLKPLGGPDLDGRLLYEGPLALDRTGPIGYTVRVLPAHRLLGGPAELGLVAWPSEGAGESGVLLR</sequence>
<evidence type="ECO:0000256" key="3">
    <source>
        <dbReference type="ARBA" id="ARBA00006047"/>
    </source>
</evidence>
<dbReference type="EMBL" id="CP010519">
    <property type="protein sequence ID" value="AJE82209.1"/>
    <property type="molecule type" value="Genomic_DNA"/>
</dbReference>
<comment type="similarity">
    <text evidence="3">Belongs to the glycogen phosphorylase family.</text>
</comment>
<proteinExistence type="inferred from homology"/>
<protein>
    <recommendedName>
        <fullName evidence="4">glycogen phosphorylase</fullName>
        <ecNumber evidence="4">2.4.1.1</ecNumber>
    </recommendedName>
</protein>
<evidence type="ECO:0000256" key="2">
    <source>
        <dbReference type="ARBA" id="ARBA00001933"/>
    </source>
</evidence>
<dbReference type="InterPro" id="IPR052182">
    <property type="entry name" value="Glycogen/Maltodextrin_Phosph"/>
</dbReference>
<dbReference type="InterPro" id="IPR000811">
    <property type="entry name" value="Glyco_trans_35"/>
</dbReference>
<dbReference type="GO" id="GO:0030170">
    <property type="term" value="F:pyridoxal phosphate binding"/>
    <property type="evidence" value="ECO:0007669"/>
    <property type="project" value="InterPro"/>
</dbReference>
<evidence type="ECO:0000256" key="10">
    <source>
        <dbReference type="ARBA" id="ARBA00025174"/>
    </source>
</evidence>
<evidence type="ECO:0000256" key="6">
    <source>
        <dbReference type="ARBA" id="ARBA00022676"/>
    </source>
</evidence>
<keyword evidence="6" id="KW-0328">Glycosyltransferase</keyword>
<name>A0A0B5EL07_STRA4</name>
<dbReference type="InterPro" id="IPR024517">
    <property type="entry name" value="Glycogen_phosphorylase_DUF3417"/>
</dbReference>
<accession>A0A0B5EL07</accession>
<dbReference type="Proteomes" id="UP000031523">
    <property type="component" value="Chromosome"/>
</dbReference>
<dbReference type="PANTHER" id="PTHR42655:SF1">
    <property type="entry name" value="GLYCOGEN PHOSPHORYLASE"/>
    <property type="match status" value="1"/>
</dbReference>
<dbReference type="Pfam" id="PF00343">
    <property type="entry name" value="Phosphorylase"/>
    <property type="match status" value="1"/>
</dbReference>
<dbReference type="PANTHER" id="PTHR42655">
    <property type="entry name" value="GLYCOGEN PHOSPHORYLASE"/>
    <property type="match status" value="1"/>
</dbReference>